<dbReference type="InterPro" id="IPR011050">
    <property type="entry name" value="Pectin_lyase_fold/virulence"/>
</dbReference>
<evidence type="ECO:0000256" key="1">
    <source>
        <dbReference type="SAM" id="MobiDB-lite"/>
    </source>
</evidence>
<dbReference type="InterPro" id="IPR012334">
    <property type="entry name" value="Pectin_lyas_fold"/>
</dbReference>
<dbReference type="AlphaFoldDB" id="A0A6L5YW23"/>
<name>A0A6L5YW23_9RHOB</name>
<dbReference type="Proteomes" id="UP000474957">
    <property type="component" value="Unassembled WGS sequence"/>
</dbReference>
<accession>A0A6L5YW23</accession>
<comment type="caution">
    <text evidence="3">The sequence shown here is derived from an EMBL/GenBank/DDBJ whole genome shotgun (WGS) entry which is preliminary data.</text>
</comment>
<proteinExistence type="predicted"/>
<organism evidence="3 4">
    <name type="scientific">Halovulum marinum</name>
    <dbReference type="NCBI Taxonomy" id="2662447"/>
    <lineage>
        <taxon>Bacteria</taxon>
        <taxon>Pseudomonadati</taxon>
        <taxon>Pseudomonadota</taxon>
        <taxon>Alphaproteobacteria</taxon>
        <taxon>Rhodobacterales</taxon>
        <taxon>Paracoccaceae</taxon>
        <taxon>Halovulum</taxon>
    </lineage>
</organism>
<dbReference type="SUPFAM" id="SSF51126">
    <property type="entry name" value="Pectin lyase-like"/>
    <property type="match status" value="1"/>
</dbReference>
<feature type="region of interest" description="Disordered" evidence="1">
    <location>
        <begin position="719"/>
        <end position="738"/>
    </location>
</feature>
<feature type="domain" description="Rhamnogalacturonase A/B/Epimerase-like pectate lyase" evidence="2">
    <location>
        <begin position="189"/>
        <end position="243"/>
    </location>
</feature>
<evidence type="ECO:0000313" key="4">
    <source>
        <dbReference type="Proteomes" id="UP000474957"/>
    </source>
</evidence>
<evidence type="ECO:0000259" key="2">
    <source>
        <dbReference type="Pfam" id="PF12708"/>
    </source>
</evidence>
<dbReference type="Gene3D" id="2.160.20.10">
    <property type="entry name" value="Single-stranded right-handed beta-helix, Pectin lyase-like"/>
    <property type="match status" value="2"/>
</dbReference>
<gene>
    <name evidence="3" type="ORF">GE300_00295</name>
</gene>
<reference evidence="3 4" key="1">
    <citation type="submission" date="2019-10" db="EMBL/GenBank/DDBJ databases">
        <title>Cognatihalovulum marinum gen. nov. sp. nov., a new member of the family Rhodobacteraceae isolated from deep seawater of the Northwest Indian Ocean.</title>
        <authorList>
            <person name="Ruan C."/>
            <person name="Wang J."/>
            <person name="Zheng X."/>
            <person name="Song L."/>
            <person name="Zhu Y."/>
            <person name="Huang Y."/>
            <person name="Lu Z."/>
            <person name="Du W."/>
            <person name="Huang L."/>
            <person name="Dai X."/>
        </authorList>
    </citation>
    <scope>NUCLEOTIDE SEQUENCE [LARGE SCALE GENOMIC DNA]</scope>
    <source>
        <strain evidence="3 4">2CG4</strain>
    </source>
</reference>
<sequence length="763" mass="82085">MNKAITEGLNLMPPAFVDGLDVWSSGDGTPGTTAYDTDTAGTLYSADPDFGTCLELIKTTSPQRLRYMGETPILPGCYLEVSARVKWVSGPAPQVRIAGYAGNATGGRVGGVPEEATPITLTDPNRVYTVRAIVGSGQRTGVDLVWGINPVYGHFGIDLMGSNGAVIRVESISVEDRTSVFHRKLLDLVDVIDFGAKGDGITDDAAAFETADAAADGRVLVVPAGTYYLNKNVTLLSPVRFEGTVSMPEDKRLVLRANFDLPSYAEAFGDETLGLKKGLQALFNFSDHEAFDLGGRRVDLTEPIDVHKAVGNVNVMTNRRVLRNGALQAEDTGAWDPEVVTGTATYSPSEPLKLKGLTNIGAIKVGALVEGFGVGREVYVRARNETTGELTLSLPLARASASQSYTFTRYKYMLDFSGFNTIKRFSIESMQFFGAGRGCGVMLSDDGTWWGFRDCWFEQVEHGISSVGGACQGISIDQCEFQSGDSASPIPSRRSVAFNTNSNDAKIRNNRCINYRHFGVMSGSGNLILGNHFWQADLQAEGEKTAGIVLTDKRSKTTVTGNYFDTQFIEITNEHQADASNSGGEAFGRISIVGNIFTATEVPAWFSFIKLTPLGNGHRLDGFNVFGNTFQLFGGSQIDRADQLDTSLGSIDHSRTVDVVWDGNSYAFVSTKTQSPALILADQSSASSSWAVNTGGKLPFGGRALGVDGVVPHGQVVTSGGGAHHDMPWVETEQGSQKDRVDLRWSTSVRGKVQVRVRVDQPS</sequence>
<dbReference type="Pfam" id="PF12708">
    <property type="entry name" value="Pect-lyase_RHGA_epim"/>
    <property type="match status" value="1"/>
</dbReference>
<dbReference type="EMBL" id="WIND01000001">
    <property type="protein sequence ID" value="MSU88052.1"/>
    <property type="molecule type" value="Genomic_DNA"/>
</dbReference>
<evidence type="ECO:0000313" key="3">
    <source>
        <dbReference type="EMBL" id="MSU88052.1"/>
    </source>
</evidence>
<protein>
    <submittedName>
        <fullName evidence="3">Right-handed parallel beta-helix repeat-containing protein</fullName>
    </submittedName>
</protein>
<dbReference type="InterPro" id="IPR024535">
    <property type="entry name" value="RHGA/B-epi-like_pectate_lyase"/>
</dbReference>
<keyword evidence="4" id="KW-1185">Reference proteome</keyword>
<dbReference type="RefSeq" id="WP_154443776.1">
    <property type="nucleotide sequence ID" value="NZ_WIND01000001.1"/>
</dbReference>